<evidence type="ECO:0000256" key="3">
    <source>
        <dbReference type="ARBA" id="ARBA00012737"/>
    </source>
</evidence>
<dbReference type="GO" id="GO:0006529">
    <property type="term" value="P:asparagine biosynthetic process"/>
    <property type="evidence" value="ECO:0007669"/>
    <property type="project" value="UniProtKB-KW"/>
</dbReference>
<dbReference type="GO" id="GO:0004066">
    <property type="term" value="F:asparagine synthase (glutamine-hydrolyzing) activity"/>
    <property type="evidence" value="ECO:0007669"/>
    <property type="project" value="UniProtKB-EC"/>
</dbReference>
<dbReference type="PANTHER" id="PTHR43284:SF1">
    <property type="entry name" value="ASPARAGINE SYNTHETASE"/>
    <property type="match status" value="1"/>
</dbReference>
<dbReference type="Pfam" id="PF00733">
    <property type="entry name" value="Asn_synthase"/>
    <property type="match status" value="1"/>
</dbReference>
<dbReference type="CDD" id="cd01991">
    <property type="entry name" value="Asn_synthase_B_C"/>
    <property type="match status" value="1"/>
</dbReference>
<evidence type="ECO:0000256" key="5">
    <source>
        <dbReference type="ARBA" id="ARBA00022840"/>
    </source>
</evidence>
<evidence type="ECO:0000256" key="9">
    <source>
        <dbReference type="PIRSR" id="PIRSR001589-2"/>
    </source>
</evidence>
<dbReference type="Pfam" id="PF13537">
    <property type="entry name" value="GATase_7"/>
    <property type="match status" value="1"/>
</dbReference>
<sequence>MCGIAGELRFDDRAPDAATMTRMLARLARRGPDAEGQHAAGPLRLGHRRLAIIDLSPRSAQPMVDAATGTALVFNGTIYNYPELRAELIALGHAFHSDGDTEVILRAYLEWGERCVERLHGMFAFAIWHRDELFLARDRLGIKPLYYSENAGSLRFASTPQALLAAGEVDTGLDAVALHHLFTLHAVVPAPRTILNGVRKLAPGTTLTVNLRGELRHRSYWSLHAQRPAETRSEAEWTDAIHDALRRAVQKRIEIADVKVGVLLSGGLDSSLLVALLAELGVSDLMTFSVGFEDHPEERGNEFEYSDPVAAMYGTRHHKYLIPNSEVLRRLPEAVGEMSEPMFAQDAVAFYLLAEQVSRTVKVVQSGQGADEVFGGYFWYPRMAAEAEGSALDRFRRHYFDRDHAEFLELADPRYHGPDYTGELIAARLAEPFADEFIDQVLRTDTTMLITDDPVKRVDNMTMAWGLEARVPFLDHTLVELAATMPPAMKLASEGKHVLKRIARGRVPDAVIDRKKGYFPMPALKYVRGEFLDFMRDILDSQACRQRGLYRRAYVEHLLDAPEQHHTRIQGSKLWHLALLEYWLQTHV</sequence>
<feature type="binding site" evidence="9">
    <location>
        <position position="290"/>
    </location>
    <ligand>
        <name>ATP</name>
        <dbReference type="ChEBI" id="CHEBI:30616"/>
    </ligand>
</feature>
<dbReference type="InterPro" id="IPR001962">
    <property type="entry name" value="Asn_synthase"/>
</dbReference>
<dbReference type="OrthoDB" id="9763290at2"/>
<feature type="domain" description="Glutamine amidotransferase type-2" evidence="10">
    <location>
        <begin position="2"/>
        <end position="212"/>
    </location>
</feature>
<comment type="catalytic activity">
    <reaction evidence="7">
        <text>L-aspartate + L-glutamine + ATP + H2O = L-asparagine + L-glutamate + AMP + diphosphate + H(+)</text>
        <dbReference type="Rhea" id="RHEA:12228"/>
        <dbReference type="ChEBI" id="CHEBI:15377"/>
        <dbReference type="ChEBI" id="CHEBI:15378"/>
        <dbReference type="ChEBI" id="CHEBI:29985"/>
        <dbReference type="ChEBI" id="CHEBI:29991"/>
        <dbReference type="ChEBI" id="CHEBI:30616"/>
        <dbReference type="ChEBI" id="CHEBI:33019"/>
        <dbReference type="ChEBI" id="CHEBI:58048"/>
        <dbReference type="ChEBI" id="CHEBI:58359"/>
        <dbReference type="ChEBI" id="CHEBI:456215"/>
        <dbReference type="EC" id="6.3.5.4"/>
    </reaction>
</comment>
<dbReference type="GO" id="GO:0005524">
    <property type="term" value="F:ATP binding"/>
    <property type="evidence" value="ECO:0007669"/>
    <property type="project" value="UniProtKB-KW"/>
</dbReference>
<dbReference type="NCBIfam" id="TIGR03104">
    <property type="entry name" value="trio_amidotrans"/>
    <property type="match status" value="1"/>
</dbReference>
<evidence type="ECO:0000256" key="7">
    <source>
        <dbReference type="ARBA" id="ARBA00048741"/>
    </source>
</evidence>
<dbReference type="SUPFAM" id="SSF56235">
    <property type="entry name" value="N-terminal nucleophile aminohydrolases (Ntn hydrolases)"/>
    <property type="match status" value="1"/>
</dbReference>
<dbReference type="InterPro" id="IPR033738">
    <property type="entry name" value="AsnB_N"/>
</dbReference>
<dbReference type="AlphaFoldDB" id="Q3SMN0"/>
<dbReference type="PANTHER" id="PTHR43284">
    <property type="entry name" value="ASPARAGINE SYNTHETASE (GLUTAMINE-HYDROLYZING)"/>
    <property type="match status" value="1"/>
</dbReference>
<feature type="binding site" evidence="9">
    <location>
        <position position="100"/>
    </location>
    <ligand>
        <name>L-glutamine</name>
        <dbReference type="ChEBI" id="CHEBI:58359"/>
    </ligand>
</feature>
<evidence type="ECO:0000256" key="2">
    <source>
        <dbReference type="ARBA" id="ARBA00005752"/>
    </source>
</evidence>
<keyword evidence="12" id="KW-1185">Reference proteome</keyword>
<dbReference type="InterPro" id="IPR051786">
    <property type="entry name" value="ASN_synthetase/amidase"/>
</dbReference>
<dbReference type="Gene3D" id="3.60.20.10">
    <property type="entry name" value="Glutamine Phosphoribosylpyrophosphate, subunit 1, domain 1"/>
    <property type="match status" value="1"/>
</dbReference>
<dbReference type="PIRSF" id="PIRSF001589">
    <property type="entry name" value="Asn_synthetase_glu-h"/>
    <property type="match status" value="1"/>
</dbReference>
<dbReference type="eggNOG" id="COG0367">
    <property type="taxonomic scope" value="Bacteria"/>
</dbReference>
<organism evidence="11 12">
    <name type="scientific">Thiobacillus denitrificans (strain ATCC 25259 / T1)</name>
    <dbReference type="NCBI Taxonomy" id="292415"/>
    <lineage>
        <taxon>Bacteria</taxon>
        <taxon>Pseudomonadati</taxon>
        <taxon>Pseudomonadota</taxon>
        <taxon>Betaproteobacteria</taxon>
        <taxon>Nitrosomonadales</taxon>
        <taxon>Thiobacillaceae</taxon>
        <taxon>Thiobacillus</taxon>
    </lineage>
</organism>
<dbReference type="RefSeq" id="WP_011310573.1">
    <property type="nucleotide sequence ID" value="NC_007404.1"/>
</dbReference>
<dbReference type="GO" id="GO:0005829">
    <property type="term" value="C:cytosol"/>
    <property type="evidence" value="ECO:0007669"/>
    <property type="project" value="TreeGrafter"/>
</dbReference>
<dbReference type="EC" id="6.3.5.4" evidence="3"/>
<dbReference type="Proteomes" id="UP000008291">
    <property type="component" value="Chromosome"/>
</dbReference>
<evidence type="ECO:0000313" key="11">
    <source>
        <dbReference type="EMBL" id="AAZ96013.1"/>
    </source>
</evidence>
<feature type="active site" description="For GATase activity" evidence="8">
    <location>
        <position position="2"/>
    </location>
</feature>
<evidence type="ECO:0000259" key="10">
    <source>
        <dbReference type="PROSITE" id="PS51278"/>
    </source>
</evidence>
<evidence type="ECO:0000256" key="8">
    <source>
        <dbReference type="PIRSR" id="PIRSR001589-1"/>
    </source>
</evidence>
<dbReference type="KEGG" id="tbd:Tbd_0060"/>
<keyword evidence="6 8" id="KW-0315">Glutamine amidotransferase</keyword>
<dbReference type="STRING" id="292415.Tbd_0060"/>
<comment type="pathway">
    <text evidence="1">Amino-acid biosynthesis; L-asparagine biosynthesis; L-asparagine from L-aspartate (L-Gln route): step 1/1.</text>
</comment>
<feature type="binding site" evidence="9">
    <location>
        <begin position="366"/>
        <end position="367"/>
    </location>
    <ligand>
        <name>ATP</name>
        <dbReference type="ChEBI" id="CHEBI:30616"/>
    </ligand>
</feature>
<evidence type="ECO:0000256" key="4">
    <source>
        <dbReference type="ARBA" id="ARBA00022741"/>
    </source>
</evidence>
<proteinExistence type="inferred from homology"/>
<keyword evidence="8" id="KW-0028">Amino-acid biosynthesis</keyword>
<dbReference type="InterPro" id="IPR006426">
    <property type="entry name" value="Asn_synth_AEB"/>
</dbReference>
<evidence type="ECO:0000256" key="6">
    <source>
        <dbReference type="ARBA" id="ARBA00022962"/>
    </source>
</evidence>
<keyword evidence="4 9" id="KW-0547">Nucleotide-binding</keyword>
<dbReference type="EMBL" id="CP000116">
    <property type="protein sequence ID" value="AAZ96013.1"/>
    <property type="molecule type" value="Genomic_DNA"/>
</dbReference>
<dbReference type="InterPro" id="IPR029055">
    <property type="entry name" value="Ntn_hydrolases_N"/>
</dbReference>
<evidence type="ECO:0000313" key="12">
    <source>
        <dbReference type="Proteomes" id="UP000008291"/>
    </source>
</evidence>
<dbReference type="HOGENOM" id="CLU_014658_3_1_4"/>
<comment type="similarity">
    <text evidence="2">Belongs to the asparagine synthetase family.</text>
</comment>
<dbReference type="CDD" id="cd00712">
    <property type="entry name" value="AsnB"/>
    <property type="match status" value="1"/>
</dbReference>
<reference evidence="11 12" key="1">
    <citation type="journal article" date="2006" name="J. Bacteriol.">
        <title>The genome sequence of the obligately chemolithoautotrophic, facultatively anaerobic bacterium Thiobacillus denitrificans.</title>
        <authorList>
            <person name="Beller H.R."/>
            <person name="Chain P.S."/>
            <person name="Letain T.E."/>
            <person name="Chakicherla A."/>
            <person name="Larimer F.W."/>
            <person name="Richardson P.M."/>
            <person name="Coleman M.A."/>
            <person name="Wood A.P."/>
            <person name="Kelly D.P."/>
        </authorList>
    </citation>
    <scope>NUCLEOTIDE SEQUENCE [LARGE SCALE GENOMIC DNA]</scope>
    <source>
        <strain evidence="11 12">ATCC 25259</strain>
    </source>
</reference>
<name>Q3SMN0_THIDA</name>
<dbReference type="NCBIfam" id="TIGR01536">
    <property type="entry name" value="asn_synth_AEB"/>
    <property type="match status" value="1"/>
</dbReference>
<dbReference type="InterPro" id="IPR017932">
    <property type="entry name" value="GATase_2_dom"/>
</dbReference>
<dbReference type="SUPFAM" id="SSF52402">
    <property type="entry name" value="Adenine nucleotide alpha hydrolases-like"/>
    <property type="match status" value="1"/>
</dbReference>
<evidence type="ECO:0000256" key="1">
    <source>
        <dbReference type="ARBA" id="ARBA00005187"/>
    </source>
</evidence>
<gene>
    <name evidence="11" type="ordered locus">Tbd_0060</name>
</gene>
<dbReference type="InterPro" id="IPR014729">
    <property type="entry name" value="Rossmann-like_a/b/a_fold"/>
</dbReference>
<dbReference type="PROSITE" id="PS51278">
    <property type="entry name" value="GATASE_TYPE_2"/>
    <property type="match status" value="1"/>
</dbReference>
<accession>Q3SMN0</accession>
<dbReference type="InterPro" id="IPR017535">
    <property type="entry name" value="Asparagine_synth"/>
</dbReference>
<feature type="binding site" evidence="9">
    <location>
        <position position="263"/>
    </location>
    <ligand>
        <name>ATP</name>
        <dbReference type="ChEBI" id="CHEBI:30616"/>
    </ligand>
</feature>
<protein>
    <recommendedName>
        <fullName evidence="3">asparagine synthase (glutamine-hydrolyzing)</fullName>
        <ecNumber evidence="3">6.3.5.4</ecNumber>
    </recommendedName>
</protein>
<dbReference type="Gene3D" id="3.40.50.620">
    <property type="entry name" value="HUPs"/>
    <property type="match status" value="1"/>
</dbReference>
<keyword evidence="5 9" id="KW-0067">ATP-binding</keyword>
<keyword evidence="8" id="KW-0061">Asparagine biosynthesis</keyword>